<dbReference type="Proteomes" id="UP000594463">
    <property type="component" value="Chromosome"/>
</dbReference>
<reference evidence="1 2" key="1">
    <citation type="journal article" date="2021" name="Nat. Commun.">
        <title>Isolation of a member of the candidate phylum Atribacteria reveals a unique cell membrane structure.</title>
        <authorList>
            <person name="Taiki K."/>
            <person name="Nobu M.K."/>
            <person name="Kusada H."/>
            <person name="Meng X.-Y."/>
            <person name="Hosoki N."/>
            <person name="Uematsu K."/>
            <person name="Yoshioka H."/>
            <person name="Kamagata Y."/>
            <person name="Tamaki H."/>
        </authorList>
    </citation>
    <scope>NUCLEOTIDE SEQUENCE [LARGE SCALE GENOMIC DNA]</scope>
    <source>
        <strain evidence="1 2">RT761</strain>
    </source>
</reference>
<accession>A0A7T1ALN7</accession>
<organism evidence="1 2">
    <name type="scientific">Atribacter laminatus</name>
    <dbReference type="NCBI Taxonomy" id="2847778"/>
    <lineage>
        <taxon>Bacteria</taxon>
        <taxon>Pseudomonadati</taxon>
        <taxon>Atribacterota</taxon>
        <taxon>Atribacteria</taxon>
        <taxon>Atribacterales</taxon>
        <taxon>Atribacteraceae</taxon>
        <taxon>Atribacter</taxon>
    </lineage>
</organism>
<proteinExistence type="predicted"/>
<dbReference type="EMBL" id="CP065383">
    <property type="protein sequence ID" value="QPM68227.1"/>
    <property type="molecule type" value="Genomic_DNA"/>
</dbReference>
<keyword evidence="2" id="KW-1185">Reference proteome</keyword>
<dbReference type="KEGG" id="alam:RT761_01443"/>
<protein>
    <submittedName>
        <fullName evidence="1">Uncharacterized protein</fullName>
    </submittedName>
</protein>
<evidence type="ECO:0000313" key="2">
    <source>
        <dbReference type="Proteomes" id="UP000594463"/>
    </source>
</evidence>
<gene>
    <name evidence="1" type="ORF">RT761_01443</name>
</gene>
<dbReference type="AlphaFoldDB" id="A0A7T1ALN7"/>
<evidence type="ECO:0000313" key="1">
    <source>
        <dbReference type="EMBL" id="QPM68227.1"/>
    </source>
</evidence>
<name>A0A7T1ALN7_ATRLM</name>
<sequence length="57" mass="6558">MRVKAKIEIQVWCYEMKFMEGIQSPLTLILSHQGRGKNKIELSHQGRFGSGLINQAR</sequence>